<evidence type="ECO:0000313" key="3">
    <source>
        <dbReference type="Proteomes" id="UP000501316"/>
    </source>
</evidence>
<dbReference type="RefSeq" id="WP_086036001.1">
    <property type="nucleotide sequence ID" value="NZ_CP046051.1"/>
</dbReference>
<sequence>MRRLYFCGEHKFRVAELFFGSRPRFRAEDYTPYQKLEIVWHDDGRYSVWGDLEDDADLLRDTCPDPHHLVKRTLPLADEVLTEEE</sequence>
<dbReference type="EMBL" id="CP046051">
    <property type="protein sequence ID" value="QKN23655.1"/>
    <property type="molecule type" value="Genomic_DNA"/>
</dbReference>
<proteinExistence type="predicted"/>
<reference evidence="3 4" key="1">
    <citation type="submission" date="2019-11" db="EMBL/GenBank/DDBJ databases">
        <authorList>
            <person name="Ren C."/>
            <person name="Wang H."/>
            <person name="Xu Y."/>
        </authorList>
    </citation>
    <scope>NUCLEOTIDE SEQUENCE [LARGE SCALE GENOMIC DNA]</scope>
    <source>
        <strain evidence="4">JNU-WLY1368</strain>
        <strain evidence="1 3">LBM 19010</strain>
    </source>
</reference>
<evidence type="ECO:0000313" key="4">
    <source>
        <dbReference type="Proteomes" id="UP000509623"/>
    </source>
</evidence>
<reference evidence="2" key="2">
    <citation type="journal article" date="2021" name="Appl. Environ. Microbiol.">
        <title>Adaptability of a Caproate-Producing Bacterium Contributes to Its Dominance in an Anaerobic Fermentation System.</title>
        <authorList>
            <person name="Wang H."/>
            <person name="Gu Y."/>
            <person name="Zhou W."/>
            <person name="Zhao D."/>
            <person name="Qiao Z."/>
            <person name="Zheng J."/>
            <person name="Gao J."/>
            <person name="Chen X."/>
            <person name="Ren C."/>
            <person name="Xu Y."/>
        </authorList>
    </citation>
    <scope>NUCLEOTIDE SEQUENCE</scope>
    <source>
        <strain evidence="2">JNU-WLY1368</strain>
    </source>
</reference>
<dbReference type="KEGG" id="clf:GJQ69_03680"/>
<evidence type="ECO:0008006" key="5">
    <source>
        <dbReference type="Google" id="ProtNLM"/>
    </source>
</evidence>
<evidence type="ECO:0000313" key="2">
    <source>
        <dbReference type="EMBL" id="QKO29672.1"/>
    </source>
</evidence>
<dbReference type="Proteomes" id="UP000509623">
    <property type="component" value="Chromosome"/>
</dbReference>
<accession>A0A859DQC9</accession>
<evidence type="ECO:0000313" key="1">
    <source>
        <dbReference type="EMBL" id="QKN23655.1"/>
    </source>
</evidence>
<keyword evidence="4" id="KW-1185">Reference proteome</keyword>
<protein>
    <recommendedName>
        <fullName evidence="5">Large polyvalent protein associated domain-containing protein</fullName>
    </recommendedName>
</protein>
<reference evidence="2" key="3">
    <citation type="journal article" date="2022" name="Int. J. Syst. Evol. Microbiol.">
        <title>Caproicibacterium lactatifermentans sp. nov., isolated from pit clay used for the production of Chinese strong aroma-type liquor.</title>
        <authorList>
            <person name="Wang H."/>
            <person name="Gu Y."/>
            <person name="Zhao D."/>
            <person name="Qiao Z."/>
            <person name="Zheng J."/>
            <person name="Gao J."/>
            <person name="Ren C."/>
            <person name="Xu Y."/>
        </authorList>
    </citation>
    <scope>NUCLEOTIDE SEQUENCE</scope>
    <source>
        <strain evidence="2">JNU-WLY1368</strain>
    </source>
</reference>
<dbReference type="EMBL" id="CP046161">
    <property type="protein sequence ID" value="QKO29672.1"/>
    <property type="molecule type" value="Genomic_DNA"/>
</dbReference>
<dbReference type="AlphaFoldDB" id="A0A859DQC9"/>
<dbReference type="Proteomes" id="UP000501316">
    <property type="component" value="Chromosome"/>
</dbReference>
<organism evidence="1 3">
    <name type="scientific">Caproicibacterium lactatifermentans</name>
    <dbReference type="NCBI Taxonomy" id="2666138"/>
    <lineage>
        <taxon>Bacteria</taxon>
        <taxon>Bacillati</taxon>
        <taxon>Bacillota</taxon>
        <taxon>Clostridia</taxon>
        <taxon>Eubacteriales</taxon>
        <taxon>Oscillospiraceae</taxon>
        <taxon>Caproicibacterium</taxon>
    </lineage>
</organism>
<name>A0A859DQC9_9FIRM</name>
<gene>
    <name evidence="1" type="ORF">GJQ69_03680</name>
    <name evidence="2" type="ORF">GKP14_00695</name>
</gene>